<name>A0A3S9VZ75_9BACT</name>
<evidence type="ECO:0000313" key="1">
    <source>
        <dbReference type="EMBL" id="AZS31847.1"/>
    </source>
</evidence>
<proteinExistence type="predicted"/>
<sequence length="723" mass="80268">MIGLLPFYFFFVACSDEIQNELTTENLRDNEALVHLTVNLPSSSVPRNTTRAINQTDNIENRIEEIIILVFEEENEQYIYRYMATGKRIQATNNTTQFQAKLTGTTKSIKLMLAGNYGDAFAEYAPSPGNSEDEVKANMGTTFTGILENLPMYGEITIKEGLHTNEDNNFNVKMLRSVARIDIEKSLNAISRPFVIESVRVYRPNNKLQIAPQEAIDEVNPIVTKPSIFTHAQKSTTPINVEIKEDDPTSITGIYVSEANSESDPEAQLTEATCIVVGGYYDGQTKPTYYRIDFNPGYAEHPFGQILRNHKYIFRIKQVNGSGWSEPDLAATHKATGITAEIEAWEDFTTTMFFEGDNYFGVSSRNVSLGYLSGKTKSIDIQTSVPFTIQWLDLAGSPIGNIIIGNDSILPNNENFSVQIQQDTGENISHLVFTTTKDNRTDQNVTSKLRITASRWILDITVTQENPSKYSNRVVRVFSVRSVGSLGANPPSNTSGLALRRILDNPTNFSPEGTVIIGGFAFSEGSTSDLQQTSTSNKETYNSIKQTLNAQDVIYLSYNTPISEELAQVILAWLEGSPNRVLIVGTDTQATNLALLKHLTQDGTWTFNNTNNGFKCAPQTEDNKRFFSSPFGIVTKDASIQRVDGIFGLCSDYPKDVTPLAVSNTDSKAQVLGINLKKRIIYHGDANLNQNGPLSSNGTITTDFDRLTANMWAWIVEQVCETE</sequence>
<dbReference type="KEGG" id="buy:D8S85_02515"/>
<protein>
    <recommendedName>
        <fullName evidence="3">DUF4906 domain-containing protein</fullName>
    </recommendedName>
</protein>
<organism evidence="1 2">
    <name type="scientific">Butyricimonas faecalis</name>
    <dbReference type="NCBI Taxonomy" id="2093856"/>
    <lineage>
        <taxon>Bacteria</taxon>
        <taxon>Pseudomonadati</taxon>
        <taxon>Bacteroidota</taxon>
        <taxon>Bacteroidia</taxon>
        <taxon>Bacteroidales</taxon>
        <taxon>Odoribacteraceae</taxon>
        <taxon>Butyricimonas</taxon>
    </lineage>
</organism>
<dbReference type="EMBL" id="CP032819">
    <property type="protein sequence ID" value="AZS31847.1"/>
    <property type="molecule type" value="Genomic_DNA"/>
</dbReference>
<gene>
    <name evidence="1" type="ORF">D8S85_02515</name>
</gene>
<reference evidence="1 2" key="1">
    <citation type="submission" date="2018-10" db="EMBL/GenBank/DDBJ databases">
        <title>Butyricimonas faecalis sp. nov., isolated from human faeces and emended description of the genus Butyricimonas.</title>
        <authorList>
            <person name="Le Roy T."/>
            <person name="Van der Smissen P."/>
            <person name="Paquot A."/>
            <person name="Delzenne N."/>
            <person name="Muccioli G."/>
            <person name="Collet J.-F."/>
            <person name="Cani P.D."/>
        </authorList>
    </citation>
    <scope>NUCLEOTIDE SEQUENCE [LARGE SCALE GENOMIC DNA]</scope>
    <source>
        <strain evidence="1 2">H184</strain>
    </source>
</reference>
<evidence type="ECO:0008006" key="3">
    <source>
        <dbReference type="Google" id="ProtNLM"/>
    </source>
</evidence>
<evidence type="ECO:0000313" key="2">
    <source>
        <dbReference type="Proteomes" id="UP000270673"/>
    </source>
</evidence>
<keyword evidence="2" id="KW-1185">Reference proteome</keyword>
<dbReference type="OrthoDB" id="1030970at2"/>
<dbReference type="Proteomes" id="UP000270673">
    <property type="component" value="Chromosome"/>
</dbReference>
<dbReference type="AlphaFoldDB" id="A0A3S9VZ75"/>
<accession>A0A3S9VZ75</accession>